<reference evidence="1 2" key="1">
    <citation type="journal article" date="2021" name="Hortic Res">
        <title>High-quality reference genome and annotation aids understanding of berry development for evergreen blueberry (Vaccinium darrowii).</title>
        <authorList>
            <person name="Yu J."/>
            <person name="Hulse-Kemp A.M."/>
            <person name="Babiker E."/>
            <person name="Staton M."/>
        </authorList>
    </citation>
    <scope>NUCLEOTIDE SEQUENCE [LARGE SCALE GENOMIC DNA]</scope>
    <source>
        <strain evidence="2">cv. NJ 8807/NJ 8810</strain>
        <tissue evidence="1">Young leaf</tissue>
    </source>
</reference>
<gene>
    <name evidence="1" type="ORF">Vadar_017427</name>
</gene>
<keyword evidence="2" id="KW-1185">Reference proteome</keyword>
<evidence type="ECO:0000313" key="2">
    <source>
        <dbReference type="Proteomes" id="UP000828048"/>
    </source>
</evidence>
<evidence type="ECO:0000313" key="1">
    <source>
        <dbReference type="EMBL" id="KAH7851856.1"/>
    </source>
</evidence>
<name>A0ACB7YE99_9ERIC</name>
<protein>
    <submittedName>
        <fullName evidence="1">Uncharacterized protein</fullName>
    </submittedName>
</protein>
<proteinExistence type="predicted"/>
<sequence length="137" mass="15978">MFSMSTHQLDELHSKTSVSDKLVSIEDYMNGNLMERTSRYGKEEEVLELGMQEIRTYFRLTTFDMFSSSVESFCGNKEDEIKLRSRDSVSDPEAMAGQHLRKVLIEVASSYYVRNKYAYCNATTFEYVYLEHAYMVP</sequence>
<comment type="caution">
    <text evidence="1">The sequence shown here is derived from an EMBL/GenBank/DDBJ whole genome shotgun (WGS) entry which is preliminary data.</text>
</comment>
<accession>A0ACB7YE99</accession>
<organism evidence="1 2">
    <name type="scientific">Vaccinium darrowii</name>
    <dbReference type="NCBI Taxonomy" id="229202"/>
    <lineage>
        <taxon>Eukaryota</taxon>
        <taxon>Viridiplantae</taxon>
        <taxon>Streptophyta</taxon>
        <taxon>Embryophyta</taxon>
        <taxon>Tracheophyta</taxon>
        <taxon>Spermatophyta</taxon>
        <taxon>Magnoliopsida</taxon>
        <taxon>eudicotyledons</taxon>
        <taxon>Gunneridae</taxon>
        <taxon>Pentapetalae</taxon>
        <taxon>asterids</taxon>
        <taxon>Ericales</taxon>
        <taxon>Ericaceae</taxon>
        <taxon>Vaccinioideae</taxon>
        <taxon>Vaccinieae</taxon>
        <taxon>Vaccinium</taxon>
    </lineage>
</organism>
<dbReference type="Proteomes" id="UP000828048">
    <property type="component" value="Chromosome 8"/>
</dbReference>
<dbReference type="EMBL" id="CM037158">
    <property type="protein sequence ID" value="KAH7851856.1"/>
    <property type="molecule type" value="Genomic_DNA"/>
</dbReference>